<dbReference type="InterPro" id="IPR052932">
    <property type="entry name" value="OprB_Porin"/>
</dbReference>
<feature type="region of interest" description="Disordered" evidence="3">
    <location>
        <begin position="1"/>
        <end position="37"/>
    </location>
</feature>
<keyword evidence="4" id="KW-0812">Transmembrane</keyword>
<dbReference type="GO" id="GO:0016020">
    <property type="term" value="C:membrane"/>
    <property type="evidence" value="ECO:0007669"/>
    <property type="project" value="InterPro"/>
</dbReference>
<comment type="caution">
    <text evidence="5">The sequence shown here is derived from an EMBL/GenBank/DDBJ whole genome shotgun (WGS) entry which is preliminary data.</text>
</comment>
<feature type="compositionally biased region" description="Gly residues" evidence="3">
    <location>
        <begin position="1"/>
        <end position="14"/>
    </location>
</feature>
<dbReference type="Proteomes" id="UP000241436">
    <property type="component" value="Unassembled WGS sequence"/>
</dbReference>
<keyword evidence="4" id="KW-1133">Transmembrane helix</keyword>
<name>A0A2T4U1L1_9BACT</name>
<dbReference type="EMBL" id="NVQC01000002">
    <property type="protein sequence ID" value="PTL37260.1"/>
    <property type="molecule type" value="Genomic_DNA"/>
</dbReference>
<comment type="similarity">
    <text evidence="1 2">Belongs to the OprB family.</text>
</comment>
<dbReference type="InterPro" id="IPR038673">
    <property type="entry name" value="OprB_sf"/>
</dbReference>
<dbReference type="PANTHER" id="PTHR37944">
    <property type="entry name" value="PORIN B"/>
    <property type="match status" value="1"/>
</dbReference>
<dbReference type="AlphaFoldDB" id="A0A2T4U1L1"/>
<evidence type="ECO:0000256" key="1">
    <source>
        <dbReference type="ARBA" id="ARBA00008769"/>
    </source>
</evidence>
<organism evidence="5 6">
    <name type="scientific">Candidatus Methylomirabilis limnetica</name>
    <dbReference type="NCBI Taxonomy" id="2033718"/>
    <lineage>
        <taxon>Bacteria</taxon>
        <taxon>Candidatus Methylomirabilota</taxon>
        <taxon>Candidatus Methylomirabilia</taxon>
        <taxon>Candidatus Methylomirabilales</taxon>
        <taxon>Candidatus Methylomirabilaceae</taxon>
        <taxon>Candidatus Methylomirabilis</taxon>
    </lineage>
</organism>
<proteinExistence type="inferred from homology"/>
<dbReference type="GO" id="GO:0008643">
    <property type="term" value="P:carbohydrate transport"/>
    <property type="evidence" value="ECO:0007669"/>
    <property type="project" value="InterPro"/>
</dbReference>
<accession>A0A2T4U1L1</accession>
<feature type="compositionally biased region" description="Basic and acidic residues" evidence="3">
    <location>
        <begin position="18"/>
        <end position="37"/>
    </location>
</feature>
<evidence type="ECO:0000313" key="6">
    <source>
        <dbReference type="Proteomes" id="UP000241436"/>
    </source>
</evidence>
<reference evidence="5 6" key="1">
    <citation type="submission" date="2017-09" db="EMBL/GenBank/DDBJ databases">
        <title>Bloom of a denitrifying methanotroph, Candidatus Methylomirabilis limnetica, in a deep stratified lake.</title>
        <authorList>
            <person name="Graf J.S."/>
            <person name="Marchant H.K."/>
            <person name="Tienken D."/>
            <person name="Hach P.F."/>
            <person name="Brand A."/>
            <person name="Schubert C.J."/>
            <person name="Kuypers M.M."/>
            <person name="Milucka J."/>
        </authorList>
    </citation>
    <scope>NUCLEOTIDE SEQUENCE [LARGE SCALE GENOMIC DNA]</scope>
    <source>
        <strain evidence="5 6">Zug</strain>
    </source>
</reference>
<protein>
    <submittedName>
        <fullName evidence="5">Carbohydrate porin</fullName>
    </submittedName>
</protein>
<keyword evidence="6" id="KW-1185">Reference proteome</keyword>
<dbReference type="Gene3D" id="2.40.160.180">
    <property type="entry name" value="Carbohydrate-selective porin OprB"/>
    <property type="match status" value="1"/>
</dbReference>
<gene>
    <name evidence="5" type="ORF">CLG94_00060</name>
</gene>
<reference evidence="6" key="2">
    <citation type="journal article" date="2018" name="Environ. Microbiol.">
        <title>Bloom of a denitrifying methanotroph, 'Candidatus Methylomirabilis limnetica', in a deep stratified lake.</title>
        <authorList>
            <person name="Graf J.S."/>
            <person name="Mayr M.J."/>
            <person name="Marchant H.K."/>
            <person name="Tienken D."/>
            <person name="Hach P.F."/>
            <person name="Brand A."/>
            <person name="Schubert C.J."/>
            <person name="Kuypers M.M."/>
            <person name="Milucka J."/>
        </authorList>
    </citation>
    <scope>NUCLEOTIDE SEQUENCE [LARGE SCALE GENOMIC DNA]</scope>
    <source>
        <strain evidence="6">Zug</strain>
    </source>
</reference>
<dbReference type="InterPro" id="IPR007049">
    <property type="entry name" value="Carb-sel_porin_OprB"/>
</dbReference>
<evidence type="ECO:0000313" key="5">
    <source>
        <dbReference type="EMBL" id="PTL37260.1"/>
    </source>
</evidence>
<dbReference type="GO" id="GO:0015288">
    <property type="term" value="F:porin activity"/>
    <property type="evidence" value="ECO:0007669"/>
    <property type="project" value="InterPro"/>
</dbReference>
<keyword evidence="4" id="KW-0472">Membrane</keyword>
<dbReference type="Pfam" id="PF04966">
    <property type="entry name" value="OprB"/>
    <property type="match status" value="1"/>
</dbReference>
<dbReference type="PANTHER" id="PTHR37944:SF1">
    <property type="entry name" value="PORIN B"/>
    <property type="match status" value="1"/>
</dbReference>
<evidence type="ECO:0000256" key="2">
    <source>
        <dbReference type="RuleBase" id="RU363072"/>
    </source>
</evidence>
<evidence type="ECO:0000256" key="4">
    <source>
        <dbReference type="SAM" id="Phobius"/>
    </source>
</evidence>
<evidence type="ECO:0000256" key="3">
    <source>
        <dbReference type="SAM" id="MobiDB-lite"/>
    </source>
</evidence>
<sequence>MREGGGACGGGTCPGRGASERAPLRGTMSRDHSDATRSGRPRLVGWIIIAAVALVGTLAAPAAAQPVEEPKAYAGDFWSRPRLTGDWGGFRDELATRGIRLDVDLLLTPQGVASGGRDTGAEFWGNAEYTLNVDTGKAGLWPGGFLRVIANSGFGESVLGASAALSPVNTAALLPKPNDPTTALLHATFMQFLSPQFGLIAGKVFTLDGAHGEFTGNYRTQFLNGAMTFPLTSALIPLSAYGGGIVALPWEGVVLSALALDPSGTPANSDVSEAFRDGVMMLASAKVAIKPFGLVGHQGVTGMWSDKERPSLTQDPSNIARGMASEKFPLLDDPGPGLRRILERFFPDLLVPVEPLNKKSDTWTVFYSFDQYLWQPKDDPKRGIGIFFSFGASDGNPNPLKYTYNMGIGGNGVVPGRPNDNFGLGWARKDFSSEFVPFLRRQLDLGLNHEDAIEMYYNASVTSWLNATLNLQVIETGQKKMVDSSGSLKDVNTTVVAGLRLLARF</sequence>
<feature type="transmembrane region" description="Helical" evidence="4">
    <location>
        <begin position="43"/>
        <end position="64"/>
    </location>
</feature>